<evidence type="ECO:0000313" key="4">
    <source>
        <dbReference type="EMBL" id="GLJ57229.1"/>
    </source>
</evidence>
<feature type="domain" description="TIR" evidence="3">
    <location>
        <begin position="52"/>
        <end position="218"/>
    </location>
</feature>
<evidence type="ECO:0000256" key="1">
    <source>
        <dbReference type="SAM" id="MobiDB-lite"/>
    </source>
</evidence>
<dbReference type="SUPFAM" id="SSF52200">
    <property type="entry name" value="Toll/Interleukin receptor TIR domain"/>
    <property type="match status" value="1"/>
</dbReference>
<keyword evidence="5" id="KW-1185">Reference proteome</keyword>
<dbReference type="PRINTS" id="PR00364">
    <property type="entry name" value="DISEASERSIST"/>
</dbReference>
<proteinExistence type="predicted"/>
<keyword evidence="2" id="KW-0812">Transmembrane</keyword>
<feature type="compositionally biased region" description="Polar residues" evidence="1">
    <location>
        <begin position="1"/>
        <end position="10"/>
    </location>
</feature>
<dbReference type="Gene3D" id="3.80.10.10">
    <property type="entry name" value="Ribonuclease Inhibitor"/>
    <property type="match status" value="2"/>
</dbReference>
<dbReference type="PANTHER" id="PTHR11017:SF579">
    <property type="entry name" value="TIR DOMAIN-CONTAINING PROTEIN"/>
    <property type="match status" value="1"/>
</dbReference>
<keyword evidence="2" id="KW-0472">Membrane</keyword>
<evidence type="ECO:0000313" key="5">
    <source>
        <dbReference type="Proteomes" id="UP001234787"/>
    </source>
</evidence>
<dbReference type="Gene3D" id="3.40.50.300">
    <property type="entry name" value="P-loop containing nucleotide triphosphate hydrolases"/>
    <property type="match status" value="1"/>
</dbReference>
<dbReference type="EMBL" id="BSEH01000092">
    <property type="protein sequence ID" value="GLJ57229.1"/>
    <property type="molecule type" value="Genomic_DNA"/>
</dbReference>
<dbReference type="InterPro" id="IPR035897">
    <property type="entry name" value="Toll_tir_struct_dom_sf"/>
</dbReference>
<comment type="caution">
    <text evidence="4">The sequence shown here is derived from an EMBL/GenBank/DDBJ whole genome shotgun (WGS) entry which is preliminary data.</text>
</comment>
<name>A0AAD3NP63_CRYJA</name>
<organism evidence="4 5">
    <name type="scientific">Cryptomeria japonica</name>
    <name type="common">Japanese cedar</name>
    <name type="synonym">Cupressus japonica</name>
    <dbReference type="NCBI Taxonomy" id="3369"/>
    <lineage>
        <taxon>Eukaryota</taxon>
        <taxon>Viridiplantae</taxon>
        <taxon>Streptophyta</taxon>
        <taxon>Embryophyta</taxon>
        <taxon>Tracheophyta</taxon>
        <taxon>Spermatophyta</taxon>
        <taxon>Pinopsida</taxon>
        <taxon>Pinidae</taxon>
        <taxon>Conifers II</taxon>
        <taxon>Cupressales</taxon>
        <taxon>Cupressaceae</taxon>
        <taxon>Cryptomeria</taxon>
    </lineage>
</organism>
<dbReference type="InterPro" id="IPR000157">
    <property type="entry name" value="TIR_dom"/>
</dbReference>
<feature type="region of interest" description="Disordered" evidence="1">
    <location>
        <begin position="1"/>
        <end position="23"/>
    </location>
</feature>
<dbReference type="GO" id="GO:0043531">
    <property type="term" value="F:ADP binding"/>
    <property type="evidence" value="ECO:0007669"/>
    <property type="project" value="InterPro"/>
</dbReference>
<feature type="transmembrane region" description="Helical" evidence="2">
    <location>
        <begin position="1167"/>
        <end position="1186"/>
    </location>
</feature>
<dbReference type="InterPro" id="IPR032675">
    <property type="entry name" value="LRR_dom_sf"/>
</dbReference>
<accession>A0AAD3NP63</accession>
<dbReference type="PANTHER" id="PTHR11017">
    <property type="entry name" value="LEUCINE-RICH REPEAT-CONTAINING PROTEIN"/>
    <property type="match status" value="1"/>
</dbReference>
<dbReference type="GO" id="GO:0007165">
    <property type="term" value="P:signal transduction"/>
    <property type="evidence" value="ECO:0007669"/>
    <property type="project" value="InterPro"/>
</dbReference>
<dbReference type="Pfam" id="PF00931">
    <property type="entry name" value="NB-ARC"/>
    <property type="match status" value="1"/>
</dbReference>
<reference evidence="4" key="1">
    <citation type="submission" date="2022-12" db="EMBL/GenBank/DDBJ databases">
        <title>Chromosome-Level Genome Assembly of Japanese Cedar (Cryptomeriajaponica D. Don).</title>
        <authorList>
            <person name="Fujino T."/>
            <person name="Yamaguchi K."/>
            <person name="Yokoyama T."/>
            <person name="Hamanaka T."/>
            <person name="Harazono Y."/>
            <person name="Kamada H."/>
            <person name="Kobayashi W."/>
            <person name="Ujino-Ihara T."/>
            <person name="Uchiyama K."/>
            <person name="Matsumoto A."/>
            <person name="Izuno A."/>
            <person name="Tsumura Y."/>
            <person name="Toyoda A."/>
            <person name="Shigenobu S."/>
            <person name="Moriguchi Y."/>
            <person name="Ueno S."/>
            <person name="Kasahara M."/>
        </authorList>
    </citation>
    <scope>NUCLEOTIDE SEQUENCE</scope>
</reference>
<dbReference type="InterPro" id="IPR002182">
    <property type="entry name" value="NB-ARC"/>
</dbReference>
<sequence>MDHIDTTQLKKLSRGEYSQARRSIGETTNLRTTEFSQPNKPIRNDHEQKLLVAKEVFLSHSGKQKNFVRQLNRDLANHGVSCFFDQDRESLPLGEDFPSRIFEAAKTCKVAVFLLSKDFLESKWPMLELSACVEARDRTRTNPNLKILPLFFQISPDALKDTKVDNEKWKQLKISGEKQAEWLRDLELIRRINGINFRENDDEVKFRDDIVKEIWHILPTSSPRYLVRCMQGQERMCQEVADFFKSVQSVKKGTSIAGLYGIPGQGKTTVAKAFCNFKMGDFEGKVCHLEFSRGDSFERTKLALQYLTRCPQLILQTLTDRDQAQVELYRRVKGQRILLVLDNVTEESIDEVTDYLKAELGENSCILLSARSVDVLEKHFKIGKRSCMRVPRLEDNEAIEILLEKAPIDVSTMGAEEKVFAVKCADRFLFEEVGRRGKTFHPLALKAFGGHLFSKYGPHLSKWAGEIEGWVNRCSYGLDDLLAVLGKAFDSMRSEYRTIFMLLTLYMPPRMSPHKVTEWLAMVLNKEISFIEKAVEDLCKMALIEEFASKIRIHDLYIEFAQSKANEMGRWLWWKGDLCSTRWLISQHNAGFELAKLEQCKHRRPSQITPHDLQNLLVLQLVGVQNMRKLDLGGMRRLRSIIIHKCNDLTMLEGMEKLQQLAWLQISEVNTMFKLPVLSSLEGLQHLEIDIAGRQVVNRLGDLSGCVFLREIKVRCPSLLDFPRLNGLPHLEKVEFSVCDKVKGPLDCRECVELLSIVIDSCSQMASLPLLVGCKKLSKIVLWECDAVKACPDIDVPGALKTLELFVSSKAATAPQSLESCYTLQILKLCNMVELRELPSFRLLSNLTVLKLDKCGIREPPDLTCCVLLEVVYFFTLMHLKRFPNFSLLRSLKKLTLYDCWRVEDPPDISGCHELQVFHLVYNDNMKGLPNMGDFQRLEEIKLSWHSYKEIDVDSSEFHVDLQPYEDLQSRLEHFKDENFSNLSDVSIPGALKEWQWLKNQTILGKRYVRGAKTYYSITAPYELRKRSQFSEKVLVETIGRANFERAAFKYSNLFYRTELMYTVKRSIVGQCSRDLIIFVVVVCTLLAGGEWLRDRIVDISRREWLSYSIEWLRDHIVNIRRGECWRDCIEWLSDRLVDVSKVSRAKLLWGRLVNISQAGWLRLRYFYLKFAFTILGWVWVLLRWWRFL</sequence>
<dbReference type="GO" id="GO:0006952">
    <property type="term" value="P:defense response"/>
    <property type="evidence" value="ECO:0007669"/>
    <property type="project" value="InterPro"/>
</dbReference>
<evidence type="ECO:0000256" key="2">
    <source>
        <dbReference type="SAM" id="Phobius"/>
    </source>
</evidence>
<gene>
    <name evidence="4" type="ORF">SUGI_1307160</name>
</gene>
<dbReference type="SUPFAM" id="SSF52058">
    <property type="entry name" value="L domain-like"/>
    <property type="match status" value="1"/>
</dbReference>
<dbReference type="SUPFAM" id="SSF52540">
    <property type="entry name" value="P-loop containing nucleoside triphosphate hydrolases"/>
    <property type="match status" value="1"/>
</dbReference>
<feature type="transmembrane region" description="Helical" evidence="2">
    <location>
        <begin position="1076"/>
        <end position="1093"/>
    </location>
</feature>
<protein>
    <recommendedName>
        <fullName evidence="3">TIR domain-containing protein</fullName>
    </recommendedName>
</protein>
<dbReference type="Pfam" id="PF13676">
    <property type="entry name" value="TIR_2"/>
    <property type="match status" value="1"/>
</dbReference>
<dbReference type="InterPro" id="IPR027417">
    <property type="entry name" value="P-loop_NTPase"/>
</dbReference>
<keyword evidence="2" id="KW-1133">Transmembrane helix</keyword>
<dbReference type="InterPro" id="IPR044974">
    <property type="entry name" value="Disease_R_plants"/>
</dbReference>
<dbReference type="Proteomes" id="UP001234787">
    <property type="component" value="Unassembled WGS sequence"/>
</dbReference>
<dbReference type="PROSITE" id="PS50104">
    <property type="entry name" value="TIR"/>
    <property type="match status" value="1"/>
</dbReference>
<dbReference type="Gene3D" id="3.40.50.10140">
    <property type="entry name" value="Toll/interleukin-1 receptor homology (TIR) domain"/>
    <property type="match status" value="1"/>
</dbReference>
<dbReference type="SMART" id="SM00255">
    <property type="entry name" value="TIR"/>
    <property type="match status" value="1"/>
</dbReference>
<evidence type="ECO:0000259" key="3">
    <source>
        <dbReference type="PROSITE" id="PS50104"/>
    </source>
</evidence>
<dbReference type="AlphaFoldDB" id="A0AAD3NP63"/>